<dbReference type="AlphaFoldDB" id="A0A6G1CBP1"/>
<keyword evidence="3" id="KW-1185">Reference proteome</keyword>
<feature type="region of interest" description="Disordered" evidence="1">
    <location>
        <begin position="1"/>
        <end position="20"/>
    </location>
</feature>
<evidence type="ECO:0000256" key="1">
    <source>
        <dbReference type="SAM" id="MobiDB-lite"/>
    </source>
</evidence>
<name>A0A6G1CBP1_9ORYZ</name>
<dbReference type="Proteomes" id="UP000479710">
    <property type="component" value="Unassembled WGS sequence"/>
</dbReference>
<dbReference type="EMBL" id="SPHZ02000009">
    <property type="protein sequence ID" value="KAF0898065.1"/>
    <property type="molecule type" value="Genomic_DNA"/>
</dbReference>
<comment type="caution">
    <text evidence="2">The sequence shown here is derived from an EMBL/GenBank/DDBJ whole genome shotgun (WGS) entry which is preliminary data.</text>
</comment>
<gene>
    <name evidence="2" type="ORF">E2562_001736</name>
</gene>
<evidence type="ECO:0000313" key="2">
    <source>
        <dbReference type="EMBL" id="KAF0898065.1"/>
    </source>
</evidence>
<organism evidence="2 3">
    <name type="scientific">Oryza meyeriana var. granulata</name>
    <dbReference type="NCBI Taxonomy" id="110450"/>
    <lineage>
        <taxon>Eukaryota</taxon>
        <taxon>Viridiplantae</taxon>
        <taxon>Streptophyta</taxon>
        <taxon>Embryophyta</taxon>
        <taxon>Tracheophyta</taxon>
        <taxon>Spermatophyta</taxon>
        <taxon>Magnoliopsida</taxon>
        <taxon>Liliopsida</taxon>
        <taxon>Poales</taxon>
        <taxon>Poaceae</taxon>
        <taxon>BOP clade</taxon>
        <taxon>Oryzoideae</taxon>
        <taxon>Oryzeae</taxon>
        <taxon>Oryzinae</taxon>
        <taxon>Oryza</taxon>
        <taxon>Oryza meyeriana</taxon>
    </lineage>
</organism>
<proteinExistence type="predicted"/>
<evidence type="ECO:0000313" key="3">
    <source>
        <dbReference type="Proteomes" id="UP000479710"/>
    </source>
</evidence>
<accession>A0A6G1CBP1</accession>
<reference evidence="2 3" key="1">
    <citation type="submission" date="2019-11" db="EMBL/GenBank/DDBJ databases">
        <title>Whole genome sequence of Oryza granulata.</title>
        <authorList>
            <person name="Li W."/>
        </authorList>
    </citation>
    <scope>NUCLEOTIDE SEQUENCE [LARGE SCALE GENOMIC DNA]</scope>
    <source>
        <strain evidence="3">cv. Menghai</strain>
        <tissue evidence="2">Leaf</tissue>
    </source>
</reference>
<protein>
    <submittedName>
        <fullName evidence="2">Uncharacterized protein</fullName>
    </submittedName>
</protein>
<sequence>MEMNTAATGVDAATRTASSSRCHGRLLVDNTTGGRLLSHSTTDKWHVVGAAARTDGVFTLVQHHGQSSRLVKDMATATSL</sequence>